<accession>A0AA36DUV3</accession>
<feature type="region of interest" description="Disordered" evidence="2">
    <location>
        <begin position="1"/>
        <end position="28"/>
    </location>
</feature>
<dbReference type="AlphaFoldDB" id="A0AA36DUV3"/>
<evidence type="ECO:0000259" key="3">
    <source>
        <dbReference type="PROSITE" id="PS50157"/>
    </source>
</evidence>
<reference evidence="4" key="1">
    <citation type="submission" date="2023-07" db="EMBL/GenBank/DDBJ databases">
        <authorList>
            <consortium name="CYATHOMIX"/>
        </authorList>
    </citation>
    <scope>NUCLEOTIDE SEQUENCE</scope>
    <source>
        <strain evidence="4">N/A</strain>
    </source>
</reference>
<sequence>MEGTASQTSDSLSELEQPSANSNIEHNLQGTSAEAFQDFYDNCSPIERKELELESKILIECKVCGEIFRDFSYFVSHKRTFCRDLPGAEVQDSRKLTTKAAGRPHKKPSKGGKRSNAGRPSKVV</sequence>
<dbReference type="EMBL" id="CATQJL010000112">
    <property type="protein sequence ID" value="CAJ0593482.1"/>
    <property type="molecule type" value="Genomic_DNA"/>
</dbReference>
<keyword evidence="5" id="KW-1185">Reference proteome</keyword>
<feature type="region of interest" description="Disordered" evidence="2">
    <location>
        <begin position="89"/>
        <end position="124"/>
    </location>
</feature>
<dbReference type="Proteomes" id="UP001176961">
    <property type="component" value="Unassembled WGS sequence"/>
</dbReference>
<comment type="caution">
    <text evidence="4">The sequence shown here is derived from an EMBL/GenBank/DDBJ whole genome shotgun (WGS) entry which is preliminary data.</text>
</comment>
<evidence type="ECO:0000256" key="2">
    <source>
        <dbReference type="SAM" id="MobiDB-lite"/>
    </source>
</evidence>
<evidence type="ECO:0000313" key="5">
    <source>
        <dbReference type="Proteomes" id="UP001176961"/>
    </source>
</evidence>
<keyword evidence="1" id="KW-0863">Zinc-finger</keyword>
<dbReference type="GO" id="GO:0008270">
    <property type="term" value="F:zinc ion binding"/>
    <property type="evidence" value="ECO:0007669"/>
    <property type="project" value="UniProtKB-KW"/>
</dbReference>
<proteinExistence type="predicted"/>
<feature type="domain" description="C2H2-type" evidence="3">
    <location>
        <begin position="59"/>
        <end position="86"/>
    </location>
</feature>
<feature type="compositionally biased region" description="Basic residues" evidence="2">
    <location>
        <begin position="102"/>
        <end position="113"/>
    </location>
</feature>
<evidence type="ECO:0000256" key="1">
    <source>
        <dbReference type="PROSITE-ProRule" id="PRU00042"/>
    </source>
</evidence>
<name>A0AA36DUV3_CYLNA</name>
<keyword evidence="1" id="KW-0479">Metal-binding</keyword>
<dbReference type="PROSITE" id="PS50157">
    <property type="entry name" value="ZINC_FINGER_C2H2_2"/>
    <property type="match status" value="1"/>
</dbReference>
<protein>
    <recommendedName>
        <fullName evidence="3">C2H2-type domain-containing protein</fullName>
    </recommendedName>
</protein>
<dbReference type="InterPro" id="IPR013087">
    <property type="entry name" value="Znf_C2H2_type"/>
</dbReference>
<organism evidence="4 5">
    <name type="scientific">Cylicocyclus nassatus</name>
    <name type="common">Nematode worm</name>
    <dbReference type="NCBI Taxonomy" id="53992"/>
    <lineage>
        <taxon>Eukaryota</taxon>
        <taxon>Metazoa</taxon>
        <taxon>Ecdysozoa</taxon>
        <taxon>Nematoda</taxon>
        <taxon>Chromadorea</taxon>
        <taxon>Rhabditida</taxon>
        <taxon>Rhabditina</taxon>
        <taxon>Rhabditomorpha</taxon>
        <taxon>Strongyloidea</taxon>
        <taxon>Strongylidae</taxon>
        <taxon>Cylicocyclus</taxon>
    </lineage>
</organism>
<gene>
    <name evidence="4" type="ORF">CYNAS_LOCUS5465</name>
</gene>
<evidence type="ECO:0000313" key="4">
    <source>
        <dbReference type="EMBL" id="CAJ0593482.1"/>
    </source>
</evidence>
<keyword evidence="1" id="KW-0862">Zinc</keyword>